<gene>
    <name evidence="1" type="ORF">ACFOGI_12590</name>
</gene>
<dbReference type="RefSeq" id="WP_390273100.1">
    <property type="nucleotide sequence ID" value="NZ_JBHRSA010000046.1"/>
</dbReference>
<dbReference type="Pfam" id="PF13028">
    <property type="entry name" value="DUF3889"/>
    <property type="match status" value="1"/>
</dbReference>
<dbReference type="Gene3D" id="3.10.450.390">
    <property type="entry name" value="Protein of unknown function DUF3889"/>
    <property type="match status" value="1"/>
</dbReference>
<accession>A0ABV7CX64</accession>
<dbReference type="InterPro" id="IPR024987">
    <property type="entry name" value="DUF3889"/>
</dbReference>
<dbReference type="EMBL" id="JBHRSA010000046">
    <property type="protein sequence ID" value="MFC3041077.1"/>
    <property type="molecule type" value="Genomic_DNA"/>
</dbReference>
<sequence>MRYMLLLIVSSFLVGLLPGYSAELPLSAGIQQEVPPYAKWGRIAVQETKKNYPNAQIVDYLHIGRESTGDTSKEKFKLWLNEGEEEYGVYVTITFDRETEDIIDITLEKTYR</sequence>
<keyword evidence="2" id="KW-1185">Reference proteome</keyword>
<evidence type="ECO:0000313" key="2">
    <source>
        <dbReference type="Proteomes" id="UP001595279"/>
    </source>
</evidence>
<evidence type="ECO:0000313" key="1">
    <source>
        <dbReference type="EMBL" id="MFC3041077.1"/>
    </source>
</evidence>
<proteinExistence type="predicted"/>
<dbReference type="Proteomes" id="UP001595279">
    <property type="component" value="Unassembled WGS sequence"/>
</dbReference>
<organism evidence="1 2">
    <name type="scientific">Virgibacillus xinjiangensis</name>
    <dbReference type="NCBI Taxonomy" id="393090"/>
    <lineage>
        <taxon>Bacteria</taxon>
        <taxon>Bacillati</taxon>
        <taxon>Bacillota</taxon>
        <taxon>Bacilli</taxon>
        <taxon>Bacillales</taxon>
        <taxon>Bacillaceae</taxon>
        <taxon>Virgibacillus</taxon>
    </lineage>
</organism>
<protein>
    <submittedName>
        <fullName evidence="1">YqzG/YhdC family protein</fullName>
    </submittedName>
</protein>
<comment type="caution">
    <text evidence="1">The sequence shown here is derived from an EMBL/GenBank/DDBJ whole genome shotgun (WGS) entry which is preliminary data.</text>
</comment>
<reference evidence="2" key="1">
    <citation type="journal article" date="2019" name="Int. J. Syst. Evol. Microbiol.">
        <title>The Global Catalogue of Microorganisms (GCM) 10K type strain sequencing project: providing services to taxonomists for standard genome sequencing and annotation.</title>
        <authorList>
            <consortium name="The Broad Institute Genomics Platform"/>
            <consortium name="The Broad Institute Genome Sequencing Center for Infectious Disease"/>
            <person name="Wu L."/>
            <person name="Ma J."/>
        </authorList>
    </citation>
    <scope>NUCLEOTIDE SEQUENCE [LARGE SCALE GENOMIC DNA]</scope>
    <source>
        <strain evidence="2">KCTC 13128</strain>
    </source>
</reference>
<name>A0ABV7CX64_9BACI</name>